<dbReference type="AlphaFoldDB" id="A0A0N5CYD0"/>
<dbReference type="EMBL" id="UYYF01004339">
    <property type="protein sequence ID" value="VDN02686.1"/>
    <property type="molecule type" value="Genomic_DNA"/>
</dbReference>
<evidence type="ECO:0000256" key="1">
    <source>
        <dbReference type="ARBA" id="ARBA00004613"/>
    </source>
</evidence>
<accession>A0A0N5CYD0</accession>
<evidence type="ECO:0000313" key="6">
    <source>
        <dbReference type="EMBL" id="VDN02686.1"/>
    </source>
</evidence>
<gene>
    <name evidence="6" type="ORF">TCLT_LOCUS5438</name>
</gene>
<dbReference type="Proteomes" id="UP000276776">
    <property type="component" value="Unassembled WGS sequence"/>
</dbReference>
<organism evidence="8">
    <name type="scientific">Thelazia callipaeda</name>
    <name type="common">Oriental eyeworm</name>
    <name type="synonym">Parasitic nematode</name>
    <dbReference type="NCBI Taxonomy" id="103827"/>
    <lineage>
        <taxon>Eukaryota</taxon>
        <taxon>Metazoa</taxon>
        <taxon>Ecdysozoa</taxon>
        <taxon>Nematoda</taxon>
        <taxon>Chromadorea</taxon>
        <taxon>Rhabditida</taxon>
        <taxon>Spirurina</taxon>
        <taxon>Spiruromorpha</taxon>
        <taxon>Thelazioidea</taxon>
        <taxon>Thelaziidae</taxon>
        <taxon>Thelazia</taxon>
    </lineage>
</organism>
<evidence type="ECO:0000313" key="7">
    <source>
        <dbReference type="Proteomes" id="UP000276776"/>
    </source>
</evidence>
<dbReference type="InterPro" id="IPR001534">
    <property type="entry name" value="Transthyretin-like"/>
</dbReference>
<evidence type="ECO:0000256" key="5">
    <source>
        <dbReference type="SAM" id="SignalP"/>
    </source>
</evidence>
<dbReference type="WBParaSite" id="TCLT_0000544901-mRNA-1">
    <property type="protein sequence ID" value="TCLT_0000544901-mRNA-1"/>
    <property type="gene ID" value="TCLT_0000544901"/>
</dbReference>
<keyword evidence="3" id="KW-0964">Secreted</keyword>
<evidence type="ECO:0000256" key="2">
    <source>
        <dbReference type="ARBA" id="ARBA00010112"/>
    </source>
</evidence>
<keyword evidence="4 5" id="KW-0732">Signal</keyword>
<reference evidence="8" key="1">
    <citation type="submission" date="2017-02" db="UniProtKB">
        <authorList>
            <consortium name="WormBaseParasite"/>
        </authorList>
    </citation>
    <scope>IDENTIFICATION</scope>
</reference>
<evidence type="ECO:0000256" key="4">
    <source>
        <dbReference type="ARBA" id="ARBA00022729"/>
    </source>
</evidence>
<evidence type="ECO:0000256" key="3">
    <source>
        <dbReference type="ARBA" id="ARBA00022525"/>
    </source>
</evidence>
<comment type="subcellular location">
    <subcellularLocation>
        <location evidence="1">Secreted</location>
    </subcellularLocation>
</comment>
<dbReference type="Pfam" id="PF01060">
    <property type="entry name" value="TTR-52"/>
    <property type="match status" value="1"/>
</dbReference>
<dbReference type="OrthoDB" id="10614182at2759"/>
<feature type="chain" id="PRO_5043126446" evidence="5">
    <location>
        <begin position="18"/>
        <end position="147"/>
    </location>
</feature>
<dbReference type="GO" id="GO:0005576">
    <property type="term" value="C:extracellular region"/>
    <property type="evidence" value="ECO:0007669"/>
    <property type="project" value="UniProtKB-SubCell"/>
</dbReference>
<dbReference type="InterPro" id="IPR038479">
    <property type="entry name" value="Transthyretin-like_sf"/>
</dbReference>
<dbReference type="PANTHER" id="PTHR21700">
    <property type="entry name" value="TRANSTHYRETIN-LIKE FAMILY PROTEIN-RELATED"/>
    <property type="match status" value="1"/>
</dbReference>
<proteinExistence type="inferred from homology"/>
<feature type="signal peptide" evidence="5">
    <location>
        <begin position="1"/>
        <end position="17"/>
    </location>
</feature>
<comment type="similarity">
    <text evidence="2">Belongs to the nematode transthyretin-like family.</text>
</comment>
<keyword evidence="7" id="KW-1185">Reference proteome</keyword>
<reference evidence="6 7" key="2">
    <citation type="submission" date="2018-11" db="EMBL/GenBank/DDBJ databases">
        <authorList>
            <consortium name="Pathogen Informatics"/>
        </authorList>
    </citation>
    <scope>NUCLEOTIDE SEQUENCE [LARGE SCALE GENOMIC DNA]</scope>
</reference>
<dbReference type="Gene3D" id="2.60.40.3330">
    <property type="match status" value="1"/>
</dbReference>
<protein>
    <submittedName>
        <fullName evidence="8">Transthyretin-like family protein</fullName>
    </submittedName>
</protein>
<dbReference type="GO" id="GO:0009986">
    <property type="term" value="C:cell surface"/>
    <property type="evidence" value="ECO:0007669"/>
    <property type="project" value="InterPro"/>
</dbReference>
<evidence type="ECO:0000313" key="8">
    <source>
        <dbReference type="WBParaSite" id="TCLT_0000544901-mRNA-1"/>
    </source>
</evidence>
<sequence length="147" mass="16782">MLIHYMLLFALFAQSFGLFDFLFSWVGKKQCVGAKGRIMCNGRSSYRVIVNLVDGDSMDFDDVMDKTRTDRDGYYQLYGCVNEVTTITPKVNIIHGCNAESNWCPINLQKWIPLSYINSKIKSKTFHDFGVSELSHRSLDEVPACFS</sequence>
<name>A0A0N5CYD0_THECL</name>